<dbReference type="PANTHER" id="PTHR43174">
    <property type="entry name" value="UDP-N-ACETYLGLUCOSAMINE 2-EPIMERASE"/>
    <property type="match status" value="1"/>
</dbReference>
<dbReference type="Gene3D" id="3.40.50.2000">
    <property type="entry name" value="Glycogen Phosphorylase B"/>
    <property type="match status" value="2"/>
</dbReference>
<dbReference type="GO" id="GO:0006047">
    <property type="term" value="P:UDP-N-acetylglucosamine metabolic process"/>
    <property type="evidence" value="ECO:0007669"/>
    <property type="project" value="InterPro"/>
</dbReference>
<dbReference type="InterPro" id="IPR020004">
    <property type="entry name" value="UDP-GlcNAc_Epase"/>
</dbReference>
<reference evidence="2" key="1">
    <citation type="journal article" date="2015" name="Nature">
        <title>Complex archaea that bridge the gap between prokaryotes and eukaryotes.</title>
        <authorList>
            <person name="Spang A."/>
            <person name="Saw J.H."/>
            <person name="Jorgensen S.L."/>
            <person name="Zaremba-Niedzwiedzka K."/>
            <person name="Martijn J."/>
            <person name="Lind A.E."/>
            <person name="van Eijk R."/>
            <person name="Schleper C."/>
            <person name="Guy L."/>
            <person name="Ettema T.J."/>
        </authorList>
    </citation>
    <scope>NUCLEOTIDE SEQUENCE</scope>
</reference>
<name>A0A0F9T993_9ZZZZ</name>
<dbReference type="InterPro" id="IPR003331">
    <property type="entry name" value="UDP_GlcNAc_Epimerase_2_dom"/>
</dbReference>
<dbReference type="Pfam" id="PF02350">
    <property type="entry name" value="Epimerase_2"/>
    <property type="match status" value="1"/>
</dbReference>
<dbReference type="NCBIfam" id="TIGR03568">
    <property type="entry name" value="NeuC_NnaA"/>
    <property type="match status" value="1"/>
</dbReference>
<dbReference type="PANTHER" id="PTHR43174:SF3">
    <property type="entry name" value="UDP-N-ACETYLGLUCOSAMINE 2-EPIMERASE"/>
    <property type="match status" value="1"/>
</dbReference>
<dbReference type="SUPFAM" id="SSF53756">
    <property type="entry name" value="UDP-Glycosyltransferase/glycogen phosphorylase"/>
    <property type="match status" value="1"/>
</dbReference>
<dbReference type="AlphaFoldDB" id="A0A0F9T993"/>
<protein>
    <recommendedName>
        <fullName evidence="1">UDP-N-acetylglucosamine 2-epimerase domain-containing protein</fullName>
    </recommendedName>
</protein>
<organism evidence="2">
    <name type="scientific">marine sediment metagenome</name>
    <dbReference type="NCBI Taxonomy" id="412755"/>
    <lineage>
        <taxon>unclassified sequences</taxon>
        <taxon>metagenomes</taxon>
        <taxon>ecological metagenomes</taxon>
    </lineage>
</organism>
<dbReference type="EMBL" id="LAZR01001383">
    <property type="protein sequence ID" value="KKN45526.1"/>
    <property type="molecule type" value="Genomic_DNA"/>
</dbReference>
<evidence type="ECO:0000313" key="2">
    <source>
        <dbReference type="EMBL" id="KKN45526.1"/>
    </source>
</evidence>
<proteinExistence type="predicted"/>
<comment type="caution">
    <text evidence="2">The sequence shown here is derived from an EMBL/GenBank/DDBJ whole genome shotgun (WGS) entry which is preliminary data.</text>
</comment>
<gene>
    <name evidence="2" type="ORF">LCGC14_0682090</name>
</gene>
<dbReference type="GO" id="GO:0004553">
    <property type="term" value="F:hydrolase activity, hydrolyzing O-glycosyl compounds"/>
    <property type="evidence" value="ECO:0007669"/>
    <property type="project" value="InterPro"/>
</dbReference>
<dbReference type="InterPro" id="IPR029767">
    <property type="entry name" value="WecB-like"/>
</dbReference>
<dbReference type="CDD" id="cd03786">
    <property type="entry name" value="GTB_UDP-GlcNAc_2-Epimerase"/>
    <property type="match status" value="1"/>
</dbReference>
<evidence type="ECO:0000259" key="1">
    <source>
        <dbReference type="Pfam" id="PF02350"/>
    </source>
</evidence>
<sequence length="397" mass="44081">MNPPIRKIAVFTGNRAEYGLQYPILKAIAAHPNLEYFLLVSGAHLQEDFGYTLREIQEDGFKVHAEVKLDMEEDTLFSTAQAIGSGVLSLSRILDKIKPDFLVVYADRFEGFSAVISGTQMNIPTAHIEGGDLTEGGALDDSVRHAMTKLAHLHFTTNEKAADRVRRLGEEPWRVFNVGFPAVDLIVSGDFANPKELKEKYGMSRDMPLVIFTQHSVTTEFEDAANQVKPSLEAMRILAKEECQVIVTYPNNDAGGRRIIKEIEKLRKEKLNNIKIHESLGRFYFHGTLNLCGRVGRGVCVGNSSGGIKETPSMGCPVVNIGSRQKGRLRGDNIIDVDYNKDEILAAIRKALYDEEFRKKCHNGKSPYGAGNAGKQIANILATIDINLALLQKKMTY</sequence>
<accession>A0A0F9T993</accession>
<feature type="domain" description="UDP-N-acetylglucosamine 2-epimerase" evidence="1">
    <location>
        <begin position="26"/>
        <end position="381"/>
    </location>
</feature>